<dbReference type="InterPro" id="IPR016035">
    <property type="entry name" value="Acyl_Trfase/lysoPLipase"/>
</dbReference>
<accession>A0ABS5F9A3</accession>
<feature type="region of interest" description="Disordered" evidence="1">
    <location>
        <begin position="608"/>
        <end position="640"/>
    </location>
</feature>
<name>A0ABS5F9A3_9PROT</name>
<evidence type="ECO:0000313" key="4">
    <source>
        <dbReference type="Proteomes" id="UP001196870"/>
    </source>
</evidence>
<evidence type="ECO:0000256" key="1">
    <source>
        <dbReference type="SAM" id="MobiDB-lite"/>
    </source>
</evidence>
<proteinExistence type="predicted"/>
<feature type="region of interest" description="Disordered" evidence="1">
    <location>
        <begin position="723"/>
        <end position="784"/>
    </location>
</feature>
<gene>
    <name evidence="3" type="ORF">GXW71_32640</name>
</gene>
<evidence type="ECO:0008006" key="5">
    <source>
        <dbReference type="Google" id="ProtNLM"/>
    </source>
</evidence>
<keyword evidence="4" id="KW-1185">Reference proteome</keyword>
<keyword evidence="2" id="KW-0812">Transmembrane</keyword>
<dbReference type="EMBL" id="JAAGBB010000085">
    <property type="protein sequence ID" value="MBR0669144.1"/>
    <property type="molecule type" value="Genomic_DNA"/>
</dbReference>
<feature type="transmembrane region" description="Helical" evidence="2">
    <location>
        <begin position="180"/>
        <end position="201"/>
    </location>
</feature>
<organism evidence="3 4">
    <name type="scientific">Plastoroseomonas hellenica</name>
    <dbReference type="NCBI Taxonomy" id="2687306"/>
    <lineage>
        <taxon>Bacteria</taxon>
        <taxon>Pseudomonadati</taxon>
        <taxon>Pseudomonadota</taxon>
        <taxon>Alphaproteobacteria</taxon>
        <taxon>Acetobacterales</taxon>
        <taxon>Acetobacteraceae</taxon>
        <taxon>Plastoroseomonas</taxon>
    </lineage>
</organism>
<feature type="transmembrane region" description="Helical" evidence="2">
    <location>
        <begin position="77"/>
        <end position="102"/>
    </location>
</feature>
<feature type="transmembrane region" description="Helical" evidence="2">
    <location>
        <begin position="309"/>
        <end position="330"/>
    </location>
</feature>
<feature type="transmembrane region" description="Helical" evidence="2">
    <location>
        <begin position="213"/>
        <end position="244"/>
    </location>
</feature>
<keyword evidence="2" id="KW-0472">Membrane</keyword>
<dbReference type="RefSeq" id="WP_211857860.1">
    <property type="nucleotide sequence ID" value="NZ_JAAGBB010000085.1"/>
</dbReference>
<reference evidence="4" key="1">
    <citation type="journal article" date="2021" name="Syst. Appl. Microbiol.">
        <title>Roseomonas hellenica sp. nov., isolated from roots of wild-growing Alkanna tinctoria.</title>
        <authorList>
            <person name="Rat A."/>
            <person name="Naranjo H.D."/>
            <person name="Lebbe L."/>
            <person name="Cnockaert M."/>
            <person name="Krigas N."/>
            <person name="Grigoriadou K."/>
            <person name="Maloupa E."/>
            <person name="Willems A."/>
        </authorList>
    </citation>
    <scope>NUCLEOTIDE SEQUENCE [LARGE SCALE GENOMIC DNA]</scope>
    <source>
        <strain evidence="4">LMG 31523</strain>
    </source>
</reference>
<protein>
    <recommendedName>
        <fullName evidence="5">PNPLA domain-containing protein</fullName>
    </recommendedName>
</protein>
<evidence type="ECO:0000256" key="2">
    <source>
        <dbReference type="SAM" id="Phobius"/>
    </source>
</evidence>
<dbReference type="SUPFAM" id="SSF52151">
    <property type="entry name" value="FabD/lysophospholipase-like"/>
    <property type="match status" value="1"/>
</dbReference>
<dbReference type="Proteomes" id="UP001196870">
    <property type="component" value="Unassembled WGS sequence"/>
</dbReference>
<evidence type="ECO:0000313" key="3">
    <source>
        <dbReference type="EMBL" id="MBR0669144.1"/>
    </source>
</evidence>
<feature type="compositionally biased region" description="Low complexity" evidence="1">
    <location>
        <begin position="753"/>
        <end position="769"/>
    </location>
</feature>
<sequence>MPMVTENSAAQLGRALGSGTPVAPPPGPKRWPAWYFSLADALSAARAPVLAASAYFAVVALPDQSAEAARMMLDWHWFSLIVGVVLWGAFSAYLAITLAAMASRAFRIDSKARALAAPVVQKFLILLLLAAPFLAGFFALGGHHIIGSVVSPLLERETWTELLAQVAMERVLRQEAPVSMARAFFAFILDSNVFVFLYSLVEVAFRGFAILMLAIYFGLPTIVIAFVLLYGALAGLANALAWILSRLGIRARRLDPAWPVVEVFDHHFLDLHGEKLEGVAVTIGVLFLIWTIGWGVAEYLFGIYVEIPTLFFLPIWATALCAALIGLVWLSARWHVPVLVPCLVFASLWSCADISDNHDIRHRLVPQLAQAALPIPGGDGARPPGRAQVDADPRRPLTDTFRLWLDQRADMARWHQAGRPFPVLLVAAEGGGARAAYFTALVMEELRARCPRLLHHTFLMVGVSGGSLGSALVAASAQAAPPAPGPGCEPPGAAPAEARGAAADAARVLEADLLSPLVRGTLVSDLLARLIPWDWPYIFGGGWLRRSWNWAVREPFTDITDRSRYLERAVDRAWRDRTGRTLDQLSFEGVWEGTRGDVPAFGADHHARCDRQPARHRAGAPGGAGDAAHREQPGDDEPVQCRGRGAGAAAGVAGGARLAGARPDGDALGTGRTGAGGGAAGGAALAPGLRGGDRGAALRRYPRGGVRAVARLRADPARLVAVRRGPAGHAEPASRQTRQRAPRLRQPRRAWARAEPPGARHGPAPARTALTGRPDGLPSPAGPSTVRHAWCCTSRNARIVALNARIASLGSMVKVGRKPGPGVQPMMISSSPR</sequence>
<feature type="transmembrane region" description="Helical" evidence="2">
    <location>
        <begin position="278"/>
        <end position="297"/>
    </location>
</feature>
<keyword evidence="2" id="KW-1133">Transmembrane helix</keyword>
<feature type="compositionally biased region" description="Basic residues" evidence="1">
    <location>
        <begin position="737"/>
        <end position="751"/>
    </location>
</feature>
<feature type="transmembrane region" description="Helical" evidence="2">
    <location>
        <begin position="123"/>
        <end position="146"/>
    </location>
</feature>
<comment type="caution">
    <text evidence="3">The sequence shown here is derived from an EMBL/GenBank/DDBJ whole genome shotgun (WGS) entry which is preliminary data.</text>
</comment>